<dbReference type="Proteomes" id="UP001295444">
    <property type="component" value="Chromosome 05"/>
</dbReference>
<accession>A0AAD1SCI5</accession>
<feature type="region of interest" description="Disordered" evidence="1">
    <location>
        <begin position="1"/>
        <end position="28"/>
    </location>
</feature>
<sequence>MEQHKGSSSLLAKMAADNKPAPLQPSLEERLSQAFERFWEQLEKKTQCGTQILPAAAIPKPDRPHTTATRNSPGEDSERRQKRRGGNRSLAADCCALLHDAATLAHSAPEKTHSETAASLERLPCSIPEGTHTRSTSTWPRLCTTSTYVTSKP</sequence>
<organism evidence="2 3">
    <name type="scientific">Pelobates cultripes</name>
    <name type="common">Western spadefoot toad</name>
    <dbReference type="NCBI Taxonomy" id="61616"/>
    <lineage>
        <taxon>Eukaryota</taxon>
        <taxon>Metazoa</taxon>
        <taxon>Chordata</taxon>
        <taxon>Craniata</taxon>
        <taxon>Vertebrata</taxon>
        <taxon>Euteleostomi</taxon>
        <taxon>Amphibia</taxon>
        <taxon>Batrachia</taxon>
        <taxon>Anura</taxon>
        <taxon>Pelobatoidea</taxon>
        <taxon>Pelobatidae</taxon>
        <taxon>Pelobates</taxon>
    </lineage>
</organism>
<keyword evidence="3" id="KW-1185">Reference proteome</keyword>
<gene>
    <name evidence="2" type="ORF">PECUL_23A023207</name>
</gene>
<name>A0AAD1SCI5_PELCU</name>
<protein>
    <submittedName>
        <fullName evidence="2">Uncharacterized protein</fullName>
    </submittedName>
</protein>
<reference evidence="2" key="1">
    <citation type="submission" date="2022-03" db="EMBL/GenBank/DDBJ databases">
        <authorList>
            <person name="Alioto T."/>
            <person name="Alioto T."/>
            <person name="Gomez Garrido J."/>
        </authorList>
    </citation>
    <scope>NUCLEOTIDE SEQUENCE</scope>
</reference>
<feature type="region of interest" description="Disordered" evidence="1">
    <location>
        <begin position="50"/>
        <end position="88"/>
    </location>
</feature>
<dbReference type="EMBL" id="OW240916">
    <property type="protein sequence ID" value="CAH2295722.1"/>
    <property type="molecule type" value="Genomic_DNA"/>
</dbReference>
<evidence type="ECO:0000256" key="1">
    <source>
        <dbReference type="SAM" id="MobiDB-lite"/>
    </source>
</evidence>
<evidence type="ECO:0000313" key="3">
    <source>
        <dbReference type="Proteomes" id="UP001295444"/>
    </source>
</evidence>
<evidence type="ECO:0000313" key="2">
    <source>
        <dbReference type="EMBL" id="CAH2295722.1"/>
    </source>
</evidence>
<feature type="compositionally biased region" description="Polar residues" evidence="1">
    <location>
        <begin position="1"/>
        <end position="10"/>
    </location>
</feature>
<proteinExistence type="predicted"/>
<feature type="region of interest" description="Disordered" evidence="1">
    <location>
        <begin position="106"/>
        <end position="138"/>
    </location>
</feature>
<dbReference type="AlphaFoldDB" id="A0AAD1SCI5"/>